<dbReference type="RefSeq" id="WP_120629089.1">
    <property type="nucleotide sequence ID" value="NZ_RAWG01000289.1"/>
</dbReference>
<organism evidence="2 3">
    <name type="scientific">Corallococcus sicarius</name>
    <dbReference type="NCBI Taxonomy" id="2316726"/>
    <lineage>
        <taxon>Bacteria</taxon>
        <taxon>Pseudomonadati</taxon>
        <taxon>Myxococcota</taxon>
        <taxon>Myxococcia</taxon>
        <taxon>Myxococcales</taxon>
        <taxon>Cystobacterineae</taxon>
        <taxon>Myxococcaceae</taxon>
        <taxon>Corallococcus</taxon>
    </lineage>
</organism>
<comment type="caution">
    <text evidence="2">The sequence shown here is derived from an EMBL/GenBank/DDBJ whole genome shotgun (WGS) entry which is preliminary data.</text>
</comment>
<sequence length="451" mass="47349">MSVRVDTSVPRTRLPEQAPVAPPPAPVAPARTNTVDAFQQAPSGGATGGTAATVPPQVSQTLSNLPPGTLSPENAAALQTRLSTLSGDALTHELDFLNQNVLNTPNADRATRTYLEMKTLQDTRPDRITQATVETLTRAVATPRDAAGAAGQEGVMGPSQARDAAQALIGMTGSDYKALQGALDNAGNRDNQCIAGADVQGERALLLKAVGARREQLASPGLMDRARSVFGGTSSAMNEVTGYASRIAGSQRADLMRQSTVIDLQGGTGALQQRWNDSCAPTSQQIARAEADPVYARRLHDEPIHSTDSNTAIGREQAEALTNNGGVAVERGQAGGSGMWPEATLDTQVGRYNNHDYARNDIADTPAARQGALDRADTLLKDGIDVPIVVNWDGGGSHALMLTDVRGEGADRQYLLTDPWNGQTGWIRGSDVASGSTNFMAGTGKLSITYE</sequence>
<dbReference type="OrthoDB" id="5483937at2"/>
<name>A0A3A8NBD7_9BACT</name>
<reference evidence="3" key="1">
    <citation type="submission" date="2018-09" db="EMBL/GenBank/DDBJ databases">
        <authorList>
            <person name="Livingstone P.G."/>
            <person name="Whitworth D.E."/>
        </authorList>
    </citation>
    <scope>NUCLEOTIDE SEQUENCE [LARGE SCALE GENOMIC DNA]</scope>
    <source>
        <strain evidence="3">CA040B</strain>
    </source>
</reference>
<evidence type="ECO:0000256" key="1">
    <source>
        <dbReference type="SAM" id="MobiDB-lite"/>
    </source>
</evidence>
<evidence type="ECO:0000313" key="3">
    <source>
        <dbReference type="Proteomes" id="UP000273405"/>
    </source>
</evidence>
<gene>
    <name evidence="2" type="ORF">D7X12_32350</name>
</gene>
<dbReference type="EMBL" id="RAWG01000289">
    <property type="protein sequence ID" value="RKH36684.1"/>
    <property type="molecule type" value="Genomic_DNA"/>
</dbReference>
<evidence type="ECO:0000313" key="2">
    <source>
        <dbReference type="EMBL" id="RKH36684.1"/>
    </source>
</evidence>
<keyword evidence="3" id="KW-1185">Reference proteome</keyword>
<dbReference type="Proteomes" id="UP000273405">
    <property type="component" value="Unassembled WGS sequence"/>
</dbReference>
<dbReference type="AlphaFoldDB" id="A0A3A8NBD7"/>
<protein>
    <submittedName>
        <fullName evidence="2">Uncharacterized protein</fullName>
    </submittedName>
</protein>
<proteinExistence type="predicted"/>
<accession>A0A3A8NBD7</accession>
<feature type="region of interest" description="Disordered" evidence="1">
    <location>
        <begin position="1"/>
        <end position="30"/>
    </location>
</feature>